<keyword evidence="2" id="KW-1185">Reference proteome</keyword>
<sequence length="91" mass="10823">MMFLHEKWLNLVFHNKSSFDRMIIKPHFFLEKRAIFLIFHCKYKSSTCPNSSPAPTTEPNTPDRIIKVKSHWRFLKIKVKAFLYNQGIGLL</sequence>
<name>A0ABX3NHN2_9GAMM</name>
<gene>
    <name evidence="1" type="ORF">B5J93_07250</name>
</gene>
<protein>
    <submittedName>
        <fullName evidence="1">Uncharacterized protein</fullName>
    </submittedName>
</protein>
<evidence type="ECO:0000313" key="1">
    <source>
        <dbReference type="EMBL" id="OPH37960.1"/>
    </source>
</evidence>
<accession>A0ABX3NHN2</accession>
<organism evidence="1 2">
    <name type="scientific">Moraxella equi</name>
    <dbReference type="NCBI Taxonomy" id="60442"/>
    <lineage>
        <taxon>Bacteria</taxon>
        <taxon>Pseudomonadati</taxon>
        <taxon>Pseudomonadota</taxon>
        <taxon>Gammaproteobacteria</taxon>
        <taxon>Moraxellales</taxon>
        <taxon>Moraxellaceae</taxon>
        <taxon>Moraxella</taxon>
    </lineage>
</organism>
<comment type="caution">
    <text evidence="1">The sequence shown here is derived from an EMBL/GenBank/DDBJ whole genome shotgun (WGS) entry which is preliminary data.</text>
</comment>
<evidence type="ECO:0000313" key="2">
    <source>
        <dbReference type="Proteomes" id="UP000190777"/>
    </source>
</evidence>
<dbReference type="Proteomes" id="UP000190777">
    <property type="component" value="Unassembled WGS sequence"/>
</dbReference>
<dbReference type="EMBL" id="MXAP01000070">
    <property type="protein sequence ID" value="OPH37960.1"/>
    <property type="molecule type" value="Genomic_DNA"/>
</dbReference>
<proteinExistence type="predicted"/>
<reference evidence="1 2" key="1">
    <citation type="submission" date="2017-03" db="EMBL/GenBank/DDBJ databases">
        <title>Draft genome sequence of Moraxella equi CCUG 4950T type strain.</title>
        <authorList>
            <person name="Salva-Serra F."/>
            <person name="Engstrom-Jakobsson H."/>
            <person name="Thorell K."/>
            <person name="Jaen-Luchoro D."/>
            <person name="Gonzales-Siles L."/>
            <person name="Karlsson R."/>
            <person name="Yazdan S."/>
            <person name="Boulund F."/>
            <person name="Johnning A."/>
            <person name="Engstrand L."/>
            <person name="Kristiansson E."/>
            <person name="Moore E."/>
        </authorList>
    </citation>
    <scope>NUCLEOTIDE SEQUENCE [LARGE SCALE GENOMIC DNA]</scope>
    <source>
        <strain evidence="1 2">CCUG 4950</strain>
    </source>
</reference>